<evidence type="ECO:0000256" key="22">
    <source>
        <dbReference type="SAM" id="SignalP"/>
    </source>
</evidence>
<dbReference type="PROSITE" id="PS50027">
    <property type="entry name" value="EGF_LAM_2"/>
    <property type="match status" value="3"/>
</dbReference>
<evidence type="ECO:0000256" key="16">
    <source>
        <dbReference type="ARBA" id="ARBA00077984"/>
    </source>
</evidence>
<dbReference type="Pfam" id="PF24973">
    <property type="entry name" value="EGF_LMN_ATRN"/>
    <property type="match status" value="1"/>
</dbReference>
<dbReference type="GO" id="GO:0030155">
    <property type="term" value="P:regulation of cell adhesion"/>
    <property type="evidence" value="ECO:0007669"/>
    <property type="project" value="InterPro"/>
</dbReference>
<dbReference type="SMART" id="SM00180">
    <property type="entry name" value="EGF_Lam"/>
    <property type="match status" value="3"/>
</dbReference>
<dbReference type="FunFam" id="2.60.120.200:FF:000058">
    <property type="entry name" value="Laminin subunit alpha 4"/>
    <property type="match status" value="1"/>
</dbReference>
<reference evidence="25" key="2">
    <citation type="submission" date="2025-08" db="UniProtKB">
        <authorList>
            <consortium name="Ensembl"/>
        </authorList>
    </citation>
    <scope>IDENTIFICATION</scope>
</reference>
<dbReference type="Gene3D" id="2.10.25.10">
    <property type="entry name" value="Laminin"/>
    <property type="match status" value="3"/>
</dbReference>
<feature type="domain" description="Laminin G" evidence="23">
    <location>
        <begin position="1048"/>
        <end position="1228"/>
    </location>
</feature>
<feature type="signal peptide" evidence="22">
    <location>
        <begin position="1"/>
        <end position="24"/>
    </location>
</feature>
<dbReference type="FunFam" id="2.60.120.200:FF:000066">
    <property type="entry name" value="Laminin subunit alpha 4"/>
    <property type="match status" value="1"/>
</dbReference>
<keyword evidence="4" id="KW-0272">Extracellular matrix</keyword>
<dbReference type="PANTHER" id="PTHR15036">
    <property type="entry name" value="PIKACHURIN-LIKE PROTEIN"/>
    <property type="match status" value="1"/>
</dbReference>
<dbReference type="GO" id="GO:0005102">
    <property type="term" value="F:signaling receptor binding"/>
    <property type="evidence" value="ECO:0007669"/>
    <property type="project" value="InterPro"/>
</dbReference>
<evidence type="ECO:0000256" key="12">
    <source>
        <dbReference type="ARBA" id="ARBA00023180"/>
    </source>
</evidence>
<dbReference type="InterPro" id="IPR050372">
    <property type="entry name" value="Neurexin-related_CASP"/>
</dbReference>
<evidence type="ECO:0000256" key="15">
    <source>
        <dbReference type="ARBA" id="ARBA00072601"/>
    </source>
</evidence>
<evidence type="ECO:0000256" key="10">
    <source>
        <dbReference type="ARBA" id="ARBA00023054"/>
    </source>
</evidence>
<dbReference type="Gene3D" id="2.60.120.200">
    <property type="match status" value="5"/>
</dbReference>
<evidence type="ECO:0000313" key="26">
    <source>
        <dbReference type="Proteomes" id="UP000314981"/>
    </source>
</evidence>
<feature type="disulfide bond" evidence="19">
    <location>
        <begin position="212"/>
        <end position="221"/>
    </location>
</feature>
<evidence type="ECO:0000256" key="14">
    <source>
        <dbReference type="ARBA" id="ARBA00062601"/>
    </source>
</evidence>
<dbReference type="PROSITE" id="PS01248">
    <property type="entry name" value="EGF_LAM_1"/>
    <property type="match status" value="1"/>
</dbReference>
<feature type="domain" description="Laminin EGF-like" evidence="24">
    <location>
        <begin position="187"/>
        <end position="240"/>
    </location>
</feature>
<dbReference type="SMART" id="SM00282">
    <property type="entry name" value="LamG"/>
    <property type="match status" value="5"/>
</dbReference>
<feature type="compositionally biased region" description="Basic and acidic residues" evidence="21">
    <location>
        <begin position="1374"/>
        <end position="1383"/>
    </location>
</feature>
<feature type="compositionally biased region" description="Basic and acidic residues" evidence="21">
    <location>
        <begin position="507"/>
        <end position="527"/>
    </location>
</feature>
<dbReference type="FunFam" id="2.10.25.10:FF:000491">
    <property type="entry name" value="Laminin subunit alpha 4"/>
    <property type="match status" value="1"/>
</dbReference>
<dbReference type="InterPro" id="IPR000742">
    <property type="entry name" value="EGF"/>
</dbReference>
<comment type="function">
    <text evidence="1">Binding to cells via a high affinity receptor, laminin is thought to mediate the attachment, migration and organization of cells into tissues during embryonic development by interacting with other extracellular matrix components.</text>
</comment>
<comment type="subcellular location">
    <subcellularLocation>
        <location evidence="2">Secreted</location>
        <location evidence="2">Extracellular space</location>
        <location evidence="2">Extracellular matrix</location>
        <location evidence="2">Basement membrane</location>
    </subcellularLocation>
</comment>
<keyword evidence="5 22" id="KW-0732">Signal</keyword>
<feature type="domain" description="Laminin EGF-like" evidence="24">
    <location>
        <begin position="82"/>
        <end position="131"/>
    </location>
</feature>
<evidence type="ECO:0000256" key="5">
    <source>
        <dbReference type="ARBA" id="ARBA00022729"/>
    </source>
</evidence>
<dbReference type="GO" id="GO:0007155">
    <property type="term" value="P:cell adhesion"/>
    <property type="evidence" value="ECO:0007669"/>
    <property type="project" value="UniProtKB-KW"/>
</dbReference>
<keyword evidence="8" id="KW-0130">Cell adhesion</keyword>
<feature type="domain" description="Laminin EGF-like" evidence="24">
    <location>
        <begin position="132"/>
        <end position="186"/>
    </location>
</feature>
<dbReference type="InterPro" id="IPR010307">
    <property type="entry name" value="Laminin_dom_II"/>
</dbReference>
<dbReference type="GO" id="GO:0005576">
    <property type="term" value="C:extracellular region"/>
    <property type="evidence" value="ECO:0007669"/>
    <property type="project" value="UniProtKB-ARBA"/>
</dbReference>
<evidence type="ECO:0000256" key="19">
    <source>
        <dbReference type="PROSITE-ProRule" id="PRU00460"/>
    </source>
</evidence>
<feature type="coiled-coil region" evidence="20">
    <location>
        <begin position="562"/>
        <end position="614"/>
    </location>
</feature>
<comment type="caution">
    <text evidence="19">Lacks conserved residue(s) required for the propagation of feature annotation.</text>
</comment>
<dbReference type="InterPro" id="IPR001791">
    <property type="entry name" value="Laminin_G"/>
</dbReference>
<evidence type="ECO:0000256" key="3">
    <source>
        <dbReference type="ARBA" id="ARBA00022525"/>
    </source>
</evidence>
<dbReference type="FunFam" id="2.60.120.200:FF:000064">
    <property type="entry name" value="Laminin subunit alpha 4"/>
    <property type="match status" value="1"/>
</dbReference>
<evidence type="ECO:0000256" key="7">
    <source>
        <dbReference type="ARBA" id="ARBA00022869"/>
    </source>
</evidence>
<dbReference type="InterPro" id="IPR002049">
    <property type="entry name" value="LE_dom"/>
</dbReference>
<feature type="coiled-coil region" evidence="20">
    <location>
        <begin position="669"/>
        <end position="725"/>
    </location>
</feature>
<name>A0A4W2CGA6_BOBOX</name>
<dbReference type="SMART" id="SM00181">
    <property type="entry name" value="EGF"/>
    <property type="match status" value="3"/>
</dbReference>
<dbReference type="FunFam" id="2.10.25.10:FF:000569">
    <property type="entry name" value="Laminin subunit alpha 4"/>
    <property type="match status" value="1"/>
</dbReference>
<evidence type="ECO:0000256" key="11">
    <source>
        <dbReference type="ARBA" id="ARBA00023157"/>
    </source>
</evidence>
<dbReference type="Pfam" id="PF02210">
    <property type="entry name" value="Laminin_G_2"/>
    <property type="match status" value="5"/>
</dbReference>
<dbReference type="SUPFAM" id="SSF49899">
    <property type="entry name" value="Concanavalin A-like lectins/glucanases"/>
    <property type="match status" value="5"/>
</dbReference>
<dbReference type="PROSITE" id="PS50025">
    <property type="entry name" value="LAM_G_DOMAIN"/>
    <property type="match status" value="4"/>
</dbReference>
<feature type="region of interest" description="Disordered" evidence="21">
    <location>
        <begin position="507"/>
        <end position="536"/>
    </location>
</feature>
<keyword evidence="13 19" id="KW-0424">Laminin EGF-like domain</keyword>
<feature type="disulfide bond" evidence="19">
    <location>
        <begin position="157"/>
        <end position="166"/>
    </location>
</feature>
<feature type="disulfide bond" evidence="19">
    <location>
        <begin position="101"/>
        <end position="110"/>
    </location>
</feature>
<reference evidence="25" key="3">
    <citation type="submission" date="2025-09" db="UniProtKB">
        <authorList>
            <consortium name="Ensembl"/>
        </authorList>
    </citation>
    <scope>IDENTIFICATION</scope>
</reference>
<keyword evidence="11 19" id="KW-1015">Disulfide bond</keyword>
<proteinExistence type="predicted"/>
<dbReference type="GO" id="GO:0005604">
    <property type="term" value="C:basement membrane"/>
    <property type="evidence" value="ECO:0007669"/>
    <property type="project" value="UniProtKB-SubCell"/>
</dbReference>
<comment type="subunit">
    <text evidence="14">Laminin is a complex glycoprotein, consisting of three different polypeptide chains (alpha, beta, gamma), which are bound to each other by disulfide bonds into a cross-shaped molecule comprising one long and three short arms with globules at each end. Alpha-4 is a subunit of laminin-8 (laminin-411), laminin-9 (laminin-421) and laminin-14 (laminin-423).</text>
</comment>
<dbReference type="InterPro" id="IPR056863">
    <property type="entry name" value="LMN_ATRN_NET-like_EGF"/>
</dbReference>
<dbReference type="Pfam" id="PF06008">
    <property type="entry name" value="Laminin_I"/>
    <property type="match status" value="1"/>
</dbReference>
<evidence type="ECO:0000256" key="20">
    <source>
        <dbReference type="SAM" id="Coils"/>
    </source>
</evidence>
<dbReference type="CDD" id="cd00110">
    <property type="entry name" value="LamG"/>
    <property type="match status" value="4"/>
</dbReference>
<dbReference type="CDD" id="cd00055">
    <property type="entry name" value="EGF_Lam"/>
    <property type="match status" value="3"/>
</dbReference>
<feature type="region of interest" description="Disordered" evidence="21">
    <location>
        <begin position="1361"/>
        <end position="1386"/>
    </location>
</feature>
<evidence type="ECO:0000256" key="6">
    <source>
        <dbReference type="ARBA" id="ARBA00022737"/>
    </source>
</evidence>
<evidence type="ECO:0000256" key="1">
    <source>
        <dbReference type="ARBA" id="ARBA00002418"/>
    </source>
</evidence>
<dbReference type="Pfam" id="PF06009">
    <property type="entry name" value="Laminin_II"/>
    <property type="match status" value="1"/>
</dbReference>
<dbReference type="GO" id="GO:0045995">
    <property type="term" value="P:regulation of embryonic development"/>
    <property type="evidence" value="ECO:0007669"/>
    <property type="project" value="InterPro"/>
</dbReference>
<sequence>MALSSAWCAVLPLWLLCGAACSRAASGDGSAFPFDIEGSSAFGRLDPPETSEPRVAPGSLPPAPKKCDAGFFFAYSEECLPCDCNGNSNECLDGSGLCVHCQRNTTGEHCEKCLDGYIGDAIRGPPRFCQPCPCPLPHVANFAESCYRKNGAVRCICKENYAGPNCERCAPGYYGNPLLIGSTCKKCDCSGNSDPNLIFEDCDEVTGQCRNCLRNTTGFKCERCAPGYYGDARRAKNCAACNCGGGPCDSITGECLEEGFESPTGTDCPTISCDKCIWDLTDDLRLAALSIEESKSGLLSVSSGAAAHRHVNEINSTIYLLKTKLSERENQYVLRKIQINNAENTMKSLQSDMEELAERESQASRKVQLAQKESMDTINHATQLAEQAHNMRDKIQEISSKMLYYGEEQELSSEEISEKLVLAQKMLEEIRRRQPFLTQRELVDEEADEAHELLSQAESWQRQYNDTRSLFPVVLEQLDDYNAKLSDLQESLDQALNHVRDAEDMNRATAARQRDHEKQHERVREQTEGVNASLRTSSNSLMMPRLTLSELDSIIKNASGIYAEIDGAKNELQRKLSNLSNLSHDLVQEAVDHARNLQQEADELSRNLHSSDMNGLVQKALDASNVYENIANYVSEANETAEQALNITDRIYDAVSGIDTQIIYHKDESENLLNQARELQARADSSSDEAVVDTSRRVGGALARKSALRDRLNDAMKRLQAAERGDAQQRLGQSQLITAEANKTTMEVQEATAPMASNLTNWSQNLQSFDSSAYNTAVDSARDAVGNLTEVVPQLLDQLRTVEQKRPASNVSASIQRIRELIAQTRSVASKIQVSMMFDGQSAVEVHPRASMDDLKTFTSLSLYMKPPPVKQSELAVTADQFILYLGSKNAKKEYMGLAIKNDNLVYVYNLGTKDVEIPLDSKPVSTWPAYFSIVKIERVGKHGKVFLTVPSLSSTAEEKFIKKGEFAGDDSLLDLDPEDTVFYVGGVPSNFKLPASLNLPGFVGCLELATLNNDVISLYNFKHIYNMDPSKSVPCARDKLAFTQSRAASYFFDGSSYAIVRDITRRGKFGQVTRFDIEVRTPADNGLVLLMVNGSMFFSLEMRSGYLHVFYDFGFSNGPVHLEDTLKKAQINDAKYHEISIIYHNDKKMILVVDRRHVKSMDNEKMKIPFTDIYIGGAPPEILQSRTLRAHLPLDINFRGCMKGFQFQKKDFNLLEQTETLGVGYGCPEDSLISRRAYFNGQSYIASSQKISFFDGFEGGFNFRTLQPNGLLFYYASGSDMFSISLNNGTVIMDVKGIKVQSADKQYNDGLSHFIITSVSPARLDRDVEVEDFQRYSEKVHTSLYECPIESSPLFLLHKKGRNSSKPKTNQNKKGEKSKDAPSWDPVGLKFLERNIPRDSHCQLSNSPRAIEHAYQYGGTANSRQEFEHLKRDFGEKSQFSIRLKTRSSHGMIFYVSDQEENNFMTLFLAHGRLVFMFNVGHKKLKIRSQEKYNDGLWHDVIFIREKSSGRMIIDGLRVLEESLPPTGADWKIRGPIYLGGVAPGRAVKNVQINSVYSFSGCLSNLQLNGASITSASQTFSVTPCFEGPMETGTYFSTEGGYVVLDESFNIGLKFEIAFEVRPRSSSGTLVHGHSVNGEYLNVHMKNGQVIVKVNNGIRDFSTSVTPKQSLCDGRWHRITVIRDSNVVQLDVDSEVNHVVGPLNPKPVDHREPVFVGGVPESLLTPRLAPGRPFTGCIRHFVIDGRPVSFSKAALVSGAVSINSCPAA</sequence>
<keyword evidence="6" id="KW-0677">Repeat</keyword>
<evidence type="ECO:0000313" key="25">
    <source>
        <dbReference type="Ensembl" id="ENSBIXP00000010723.1"/>
    </source>
</evidence>
<accession>A0A4W2CGA6</accession>
<evidence type="ECO:0000256" key="9">
    <source>
        <dbReference type="ARBA" id="ARBA00022974"/>
    </source>
</evidence>
<dbReference type="GO" id="GO:0030334">
    <property type="term" value="P:regulation of cell migration"/>
    <property type="evidence" value="ECO:0007669"/>
    <property type="project" value="InterPro"/>
</dbReference>
<gene>
    <name evidence="25" type="primary">LAMA4</name>
</gene>
<dbReference type="PANTHER" id="PTHR15036:SF47">
    <property type="entry name" value="LAMININ SUBUNIT ALPHA-4"/>
    <property type="match status" value="1"/>
</dbReference>
<evidence type="ECO:0000256" key="13">
    <source>
        <dbReference type="ARBA" id="ARBA00023292"/>
    </source>
</evidence>
<keyword evidence="9" id="KW-0654">Proteoglycan</keyword>
<evidence type="ECO:0000259" key="24">
    <source>
        <dbReference type="PROSITE" id="PS50027"/>
    </source>
</evidence>
<evidence type="ECO:0000256" key="2">
    <source>
        <dbReference type="ARBA" id="ARBA00004302"/>
    </source>
</evidence>
<evidence type="ECO:0000256" key="17">
    <source>
        <dbReference type="ARBA" id="ARBA00080104"/>
    </source>
</evidence>
<dbReference type="FunFam" id="2.10.25.10:FF:000051">
    <property type="entry name" value="Laminin subunit alpha 4"/>
    <property type="match status" value="1"/>
</dbReference>
<feature type="domain" description="Laminin G" evidence="23">
    <location>
        <begin position="833"/>
        <end position="1036"/>
    </location>
</feature>
<dbReference type="SUPFAM" id="SSF57196">
    <property type="entry name" value="EGF/Laminin"/>
    <property type="match status" value="3"/>
</dbReference>
<keyword evidence="12" id="KW-0325">Glycoprotein</keyword>
<dbReference type="InterPro" id="IPR009254">
    <property type="entry name" value="Laminin_aI"/>
</dbReference>
<evidence type="ECO:0000259" key="23">
    <source>
        <dbReference type="PROSITE" id="PS50025"/>
    </source>
</evidence>
<evidence type="ECO:0000256" key="8">
    <source>
        <dbReference type="ARBA" id="ARBA00022889"/>
    </source>
</evidence>
<reference evidence="25 26" key="1">
    <citation type="submission" date="2018-11" db="EMBL/GenBank/DDBJ databases">
        <title>Haplotype-resolved cattle genomes.</title>
        <authorList>
            <person name="Low W.Y."/>
            <person name="Tearle R."/>
            <person name="Bickhart D.M."/>
            <person name="Rosen B.D."/>
            <person name="Koren S."/>
            <person name="Rhie A."/>
            <person name="Hiendleder S."/>
            <person name="Phillippy A.M."/>
            <person name="Smith T.P.L."/>
            <person name="Williams J.L."/>
        </authorList>
    </citation>
    <scope>NUCLEOTIDE SEQUENCE [LARGE SCALE GENOMIC DNA]</scope>
</reference>
<evidence type="ECO:0000256" key="4">
    <source>
        <dbReference type="ARBA" id="ARBA00022530"/>
    </source>
</evidence>
<dbReference type="InterPro" id="IPR013320">
    <property type="entry name" value="ConA-like_dom_sf"/>
</dbReference>
<feature type="domain" description="Laminin G" evidence="23">
    <location>
        <begin position="1415"/>
        <end position="1586"/>
    </location>
</feature>
<keyword evidence="7" id="KW-0084">Basement membrane</keyword>
<keyword evidence="10 20" id="KW-0175">Coiled coil</keyword>
<feature type="chain" id="PRO_5021314929" description="Laminin subunit alpha-4" evidence="22">
    <location>
        <begin position="25"/>
        <end position="1769"/>
    </location>
</feature>
<feature type="coiled-coil region" evidence="20">
    <location>
        <begin position="339"/>
        <end position="505"/>
    </location>
</feature>
<protein>
    <recommendedName>
        <fullName evidence="15">Laminin subunit alpha-4</fullName>
    </recommendedName>
    <alternativeName>
        <fullName evidence="18">Laminin-14 subunit alpha</fullName>
    </alternativeName>
    <alternativeName>
        <fullName evidence="17">Laminin-8 subunit alpha</fullName>
    </alternativeName>
    <alternativeName>
        <fullName evidence="16">Laminin-9 subunit alpha</fullName>
    </alternativeName>
</protein>
<dbReference type="Ensembl" id="ENSBIXT00000019714.1">
    <property type="protein sequence ID" value="ENSBIXP00000010723.1"/>
    <property type="gene ID" value="ENSBIXG00000016171.1"/>
</dbReference>
<feature type="disulfide bond" evidence="19">
    <location>
        <begin position="224"/>
        <end position="238"/>
    </location>
</feature>
<organism evidence="25 26">
    <name type="scientific">Bos indicus x Bos taurus</name>
    <name type="common">Hybrid cattle</name>
    <dbReference type="NCBI Taxonomy" id="30522"/>
    <lineage>
        <taxon>Eukaryota</taxon>
        <taxon>Metazoa</taxon>
        <taxon>Chordata</taxon>
        <taxon>Craniata</taxon>
        <taxon>Vertebrata</taxon>
        <taxon>Euteleostomi</taxon>
        <taxon>Mammalia</taxon>
        <taxon>Eutheria</taxon>
        <taxon>Laurasiatheria</taxon>
        <taxon>Artiodactyla</taxon>
        <taxon>Ruminantia</taxon>
        <taxon>Pecora</taxon>
        <taxon>Bovidae</taxon>
        <taxon>Bovinae</taxon>
        <taxon>Bos</taxon>
    </lineage>
</organism>
<keyword evidence="26" id="KW-1185">Reference proteome</keyword>
<keyword evidence="3" id="KW-0964">Secreted</keyword>
<dbReference type="Proteomes" id="UP000314981">
    <property type="component" value="Chromosome 9"/>
</dbReference>
<evidence type="ECO:0000256" key="21">
    <source>
        <dbReference type="SAM" id="MobiDB-lite"/>
    </source>
</evidence>
<feature type="domain" description="Laminin G" evidence="23">
    <location>
        <begin position="1593"/>
        <end position="1766"/>
    </location>
</feature>
<dbReference type="Pfam" id="PF00053">
    <property type="entry name" value="EGF_laminin"/>
    <property type="match status" value="2"/>
</dbReference>
<dbReference type="FunFam" id="2.60.120.200:FF:000053">
    <property type="entry name" value="Laminin subunit alpha 4"/>
    <property type="match status" value="1"/>
</dbReference>
<evidence type="ECO:0000256" key="18">
    <source>
        <dbReference type="ARBA" id="ARBA00082518"/>
    </source>
</evidence>